<reference evidence="12 13" key="1">
    <citation type="submission" date="2020-08" db="EMBL/GenBank/DDBJ databases">
        <authorList>
            <person name="Newling K."/>
            <person name="Davey J."/>
            <person name="Forrester S."/>
        </authorList>
    </citation>
    <scope>NUCLEOTIDE SEQUENCE [LARGE SCALE GENOMIC DNA]</scope>
    <source>
        <strain evidence="13">Crithidia deanei Carvalho (ATCC PRA-265)</strain>
    </source>
</reference>
<keyword evidence="10" id="KW-0812">Transmembrane</keyword>
<dbReference type="InterPro" id="IPR001279">
    <property type="entry name" value="Metallo-B-lactamas"/>
</dbReference>
<dbReference type="Gene3D" id="3.60.15.10">
    <property type="entry name" value="Ribonuclease Z/Hydroxyacylglutathione hydrolase-like"/>
    <property type="match status" value="1"/>
</dbReference>
<evidence type="ECO:0000256" key="4">
    <source>
        <dbReference type="ARBA" id="ARBA00006759"/>
    </source>
</evidence>
<evidence type="ECO:0000256" key="3">
    <source>
        <dbReference type="ARBA" id="ARBA00004963"/>
    </source>
</evidence>
<dbReference type="CDD" id="cd07723">
    <property type="entry name" value="hydroxyacylglutathione_hydrolase_MBL-fold"/>
    <property type="match status" value="1"/>
</dbReference>
<evidence type="ECO:0000313" key="12">
    <source>
        <dbReference type="EMBL" id="CAD2214863.1"/>
    </source>
</evidence>
<evidence type="ECO:0000256" key="6">
    <source>
        <dbReference type="ARBA" id="ARBA00022723"/>
    </source>
</evidence>
<sequence length="585" mass="64448">MSLSWIGPSLIVSSVSYVFYRNHGGAIPGGDGTPKPFPISTTVFVGFWLILYIGGLIPKSKLFPARFYEGNIFALLYWYGYCSEGIGYRYLMSVFHPHNPFLHSDFRSGVRVLYRDGSKGGSPFVYKQAPLATLYNPPANATRMSAAQFASTLGNSNDASAPTCRGGAYVDLTSIAQRGSRAEGGGDGLLVIPVPIFTDNYSYLLLHLDTRKVVAVDPADAEPVLRMIVRLQQYLGDGGEKLELSEILITHKHWDHVGGVGVFAYLSSLNTDTPIAPDVHAQQNRHLEEFKDFVSPTLKIIGSTLEPTKGINTPIPLESYQVLFDTETKVAKDNYLRIGGDRIGVSVFHLPGHTKGHVCYLVGDLSEAKGSGEDSFCALFTGDVLFSGGLGGLFELTTVRQLLHCYDAFHCGEEKKECGINYPSFWKSESGLCTKVPDDHIYIYTGHEYTETLLSQVDQLMANRLTQLDGPTVKIHPGVLASLKQYKEHLDKAITEVKFLRQCSDGLKHVHEKGAHTATKLPFSTMPTTLSLEKQINPLLTLSRDSLEGLLRKEEECAKDGMPFSKTEADSLIYTTANRRFSPVE</sequence>
<dbReference type="PANTHER" id="PTHR11935">
    <property type="entry name" value="BETA LACTAMASE DOMAIN"/>
    <property type="match status" value="1"/>
</dbReference>
<dbReference type="PANTHER" id="PTHR11935:SF94">
    <property type="entry name" value="TENZING NORGAY, ISOFORM C"/>
    <property type="match status" value="1"/>
</dbReference>
<keyword evidence="13" id="KW-1185">Reference proteome</keyword>
<dbReference type="InterPro" id="IPR036866">
    <property type="entry name" value="RibonucZ/Hydroxyglut_hydro"/>
</dbReference>
<evidence type="ECO:0000256" key="10">
    <source>
        <dbReference type="SAM" id="Phobius"/>
    </source>
</evidence>
<dbReference type="VEuPathDB" id="TriTrypDB:ADEAN_000231600"/>
<comment type="pathway">
    <text evidence="3">Secondary metabolite metabolism; methylglyoxal degradation; (R)-lactate from methylglyoxal: step 2/2.</text>
</comment>
<feature type="transmembrane region" description="Helical" evidence="10">
    <location>
        <begin position="37"/>
        <end position="57"/>
    </location>
</feature>
<name>A0A7G2C802_9TRYP</name>
<keyword evidence="7" id="KW-0378">Hydrolase</keyword>
<keyword evidence="10" id="KW-1133">Transmembrane helix</keyword>
<comment type="catalytic activity">
    <reaction evidence="1">
        <text>an S-(2-hydroxyacyl)glutathione + H2O = a 2-hydroxy carboxylate + glutathione + H(+)</text>
        <dbReference type="Rhea" id="RHEA:21864"/>
        <dbReference type="ChEBI" id="CHEBI:15377"/>
        <dbReference type="ChEBI" id="CHEBI:15378"/>
        <dbReference type="ChEBI" id="CHEBI:57925"/>
        <dbReference type="ChEBI" id="CHEBI:58896"/>
        <dbReference type="ChEBI" id="CHEBI:71261"/>
        <dbReference type="EC" id="3.1.2.6"/>
    </reaction>
</comment>
<evidence type="ECO:0000256" key="1">
    <source>
        <dbReference type="ARBA" id="ARBA00001623"/>
    </source>
</evidence>
<comment type="similarity">
    <text evidence="4">Belongs to the metallo-beta-lactamase superfamily. Glyoxalase II family.</text>
</comment>
<evidence type="ECO:0000256" key="5">
    <source>
        <dbReference type="ARBA" id="ARBA00011917"/>
    </source>
</evidence>
<proteinExistence type="inferred from homology"/>
<dbReference type="AlphaFoldDB" id="A0A7G2C802"/>
<evidence type="ECO:0000313" key="13">
    <source>
        <dbReference type="Proteomes" id="UP000515908"/>
    </source>
</evidence>
<keyword evidence="6" id="KW-0479">Metal-binding</keyword>
<dbReference type="InterPro" id="IPR035680">
    <property type="entry name" value="Clx_II_MBL"/>
</dbReference>
<dbReference type="GO" id="GO:0004416">
    <property type="term" value="F:hydroxyacylglutathione hydrolase activity"/>
    <property type="evidence" value="ECO:0007669"/>
    <property type="project" value="UniProtKB-EC"/>
</dbReference>
<organism evidence="12 13">
    <name type="scientific">Angomonas deanei</name>
    <dbReference type="NCBI Taxonomy" id="59799"/>
    <lineage>
        <taxon>Eukaryota</taxon>
        <taxon>Discoba</taxon>
        <taxon>Euglenozoa</taxon>
        <taxon>Kinetoplastea</taxon>
        <taxon>Metakinetoplastina</taxon>
        <taxon>Trypanosomatida</taxon>
        <taxon>Trypanosomatidae</taxon>
        <taxon>Strigomonadinae</taxon>
        <taxon>Angomonas</taxon>
    </lineage>
</organism>
<accession>A0A7G2C802</accession>
<feature type="domain" description="Metallo-beta-lactamase" evidence="11">
    <location>
        <begin position="199"/>
        <end position="447"/>
    </location>
</feature>
<dbReference type="GO" id="GO:0046872">
    <property type="term" value="F:metal ion binding"/>
    <property type="evidence" value="ECO:0007669"/>
    <property type="project" value="UniProtKB-KW"/>
</dbReference>
<evidence type="ECO:0000256" key="2">
    <source>
        <dbReference type="ARBA" id="ARBA00001947"/>
    </source>
</evidence>
<evidence type="ECO:0000256" key="7">
    <source>
        <dbReference type="ARBA" id="ARBA00022801"/>
    </source>
</evidence>
<dbReference type="SMART" id="SM00849">
    <property type="entry name" value="Lactamase_B"/>
    <property type="match status" value="1"/>
</dbReference>
<dbReference type="Pfam" id="PF00753">
    <property type="entry name" value="Lactamase_B"/>
    <property type="match status" value="1"/>
</dbReference>
<evidence type="ECO:0000259" key="11">
    <source>
        <dbReference type="SMART" id="SM00849"/>
    </source>
</evidence>
<dbReference type="SUPFAM" id="SSF56281">
    <property type="entry name" value="Metallo-hydrolase/oxidoreductase"/>
    <property type="match status" value="1"/>
</dbReference>
<comment type="cofactor">
    <cofactor evidence="2">
        <name>Zn(2+)</name>
        <dbReference type="ChEBI" id="CHEBI:29105"/>
    </cofactor>
</comment>
<evidence type="ECO:0000256" key="8">
    <source>
        <dbReference type="ARBA" id="ARBA00022833"/>
    </source>
</evidence>
<keyword evidence="8" id="KW-0862">Zinc</keyword>
<evidence type="ECO:0000256" key="9">
    <source>
        <dbReference type="ARBA" id="ARBA00031044"/>
    </source>
</evidence>
<dbReference type="EC" id="3.1.2.6" evidence="5"/>
<dbReference type="Proteomes" id="UP000515908">
    <property type="component" value="Chromosome 04"/>
</dbReference>
<keyword evidence="10" id="KW-0472">Membrane</keyword>
<dbReference type="EMBL" id="LR877148">
    <property type="protein sequence ID" value="CAD2214863.1"/>
    <property type="molecule type" value="Genomic_DNA"/>
</dbReference>
<gene>
    <name evidence="12" type="ORF">ADEAN_000231600</name>
</gene>
<protein>
    <recommendedName>
        <fullName evidence="5">hydroxyacylglutathione hydrolase</fullName>
        <ecNumber evidence="5">3.1.2.6</ecNumber>
    </recommendedName>
    <alternativeName>
        <fullName evidence="9">Glyoxalase II</fullName>
    </alternativeName>
</protein>